<keyword evidence="2" id="KW-0238">DNA-binding</keyword>
<dbReference type="GO" id="GO:0008270">
    <property type="term" value="F:zinc ion binding"/>
    <property type="evidence" value="ECO:0007669"/>
    <property type="project" value="InterPro"/>
</dbReference>
<keyword evidence="4" id="KW-0539">Nucleus</keyword>
<keyword evidence="7" id="KW-1185">Reference proteome</keyword>
<dbReference type="GO" id="GO:0000981">
    <property type="term" value="F:DNA-binding transcription factor activity, RNA polymerase II-specific"/>
    <property type="evidence" value="ECO:0007669"/>
    <property type="project" value="InterPro"/>
</dbReference>
<keyword evidence="1" id="KW-0805">Transcription regulation</keyword>
<dbReference type="AlphaFoldDB" id="A0A395HGP8"/>
<proteinExistence type="predicted"/>
<dbReference type="Pfam" id="PF00172">
    <property type="entry name" value="Zn_clus"/>
    <property type="match status" value="1"/>
</dbReference>
<accession>A0A395HGP8</accession>
<protein>
    <recommendedName>
        <fullName evidence="5">Zn(2)-C6 fungal-type domain-containing protein</fullName>
    </recommendedName>
</protein>
<name>A0A395HGP8_ASPHC</name>
<dbReference type="RefSeq" id="XP_025546084.1">
    <property type="nucleotide sequence ID" value="XM_025691024.1"/>
</dbReference>
<dbReference type="GO" id="GO:0003677">
    <property type="term" value="F:DNA binding"/>
    <property type="evidence" value="ECO:0007669"/>
    <property type="project" value="UniProtKB-KW"/>
</dbReference>
<evidence type="ECO:0000256" key="3">
    <source>
        <dbReference type="ARBA" id="ARBA00023163"/>
    </source>
</evidence>
<organism evidence="6 7">
    <name type="scientific">Aspergillus homomorphus (strain CBS 101889)</name>
    <dbReference type="NCBI Taxonomy" id="1450537"/>
    <lineage>
        <taxon>Eukaryota</taxon>
        <taxon>Fungi</taxon>
        <taxon>Dikarya</taxon>
        <taxon>Ascomycota</taxon>
        <taxon>Pezizomycotina</taxon>
        <taxon>Eurotiomycetes</taxon>
        <taxon>Eurotiomycetidae</taxon>
        <taxon>Eurotiales</taxon>
        <taxon>Aspergillaceae</taxon>
        <taxon>Aspergillus</taxon>
        <taxon>Aspergillus subgen. Circumdati</taxon>
    </lineage>
</organism>
<keyword evidence="3" id="KW-0804">Transcription</keyword>
<evidence type="ECO:0000256" key="2">
    <source>
        <dbReference type="ARBA" id="ARBA00023125"/>
    </source>
</evidence>
<feature type="domain" description="Zn(2)-C6 fungal-type" evidence="5">
    <location>
        <begin position="6"/>
        <end position="37"/>
    </location>
</feature>
<dbReference type="EMBL" id="KZ824346">
    <property type="protein sequence ID" value="RAL06930.1"/>
    <property type="molecule type" value="Genomic_DNA"/>
</dbReference>
<sequence length="110" mass="12546">MRPTSACSSCRFRKRKCMVLAPGKPGHLCSSKNWLCDLQALSVSVSISRNPDLQPESDQTFYNKLPQDVCNELADLYLKLVHTKQYTSSTITLSSKNNARVEFQPIYFWL</sequence>
<dbReference type="InterPro" id="IPR001138">
    <property type="entry name" value="Zn2Cys6_DnaBD"/>
</dbReference>
<gene>
    <name evidence="6" type="ORF">BO97DRAFT_275804</name>
</gene>
<dbReference type="OrthoDB" id="1924787at2759"/>
<dbReference type="InterPro" id="IPR036864">
    <property type="entry name" value="Zn2-C6_fun-type_DNA-bd_sf"/>
</dbReference>
<evidence type="ECO:0000259" key="5">
    <source>
        <dbReference type="Pfam" id="PF00172"/>
    </source>
</evidence>
<dbReference type="Proteomes" id="UP000248961">
    <property type="component" value="Unassembled WGS sequence"/>
</dbReference>
<dbReference type="VEuPathDB" id="FungiDB:BO97DRAFT_275804"/>
<dbReference type="GeneID" id="37195313"/>
<dbReference type="GO" id="GO:0009893">
    <property type="term" value="P:positive regulation of metabolic process"/>
    <property type="evidence" value="ECO:0007669"/>
    <property type="project" value="UniProtKB-ARBA"/>
</dbReference>
<evidence type="ECO:0000256" key="1">
    <source>
        <dbReference type="ARBA" id="ARBA00023015"/>
    </source>
</evidence>
<evidence type="ECO:0000313" key="6">
    <source>
        <dbReference type="EMBL" id="RAL06930.1"/>
    </source>
</evidence>
<dbReference type="SUPFAM" id="SSF57701">
    <property type="entry name" value="Zn2/Cys6 DNA-binding domain"/>
    <property type="match status" value="1"/>
</dbReference>
<reference evidence="6 7" key="1">
    <citation type="submission" date="2018-02" db="EMBL/GenBank/DDBJ databases">
        <title>The genomes of Aspergillus section Nigri reveals drivers in fungal speciation.</title>
        <authorList>
            <consortium name="DOE Joint Genome Institute"/>
            <person name="Vesth T.C."/>
            <person name="Nybo J."/>
            <person name="Theobald S."/>
            <person name="Brandl J."/>
            <person name="Frisvad J.C."/>
            <person name="Nielsen K.F."/>
            <person name="Lyhne E.K."/>
            <person name="Kogle M.E."/>
            <person name="Kuo A."/>
            <person name="Riley R."/>
            <person name="Clum A."/>
            <person name="Nolan M."/>
            <person name="Lipzen A."/>
            <person name="Salamov A."/>
            <person name="Henrissat B."/>
            <person name="Wiebenga A."/>
            <person name="De vries R.P."/>
            <person name="Grigoriev I.V."/>
            <person name="Mortensen U.H."/>
            <person name="Andersen M.R."/>
            <person name="Baker S.E."/>
        </authorList>
    </citation>
    <scope>NUCLEOTIDE SEQUENCE [LARGE SCALE GENOMIC DNA]</scope>
    <source>
        <strain evidence="6 7">CBS 101889</strain>
    </source>
</reference>
<evidence type="ECO:0000256" key="4">
    <source>
        <dbReference type="ARBA" id="ARBA00023242"/>
    </source>
</evidence>
<evidence type="ECO:0000313" key="7">
    <source>
        <dbReference type="Proteomes" id="UP000248961"/>
    </source>
</evidence>